<name>A0A1Y2FC39_PROLT</name>
<evidence type="ECO:0000256" key="14">
    <source>
        <dbReference type="SAM" id="Phobius"/>
    </source>
</evidence>
<proteinExistence type="predicted"/>
<dbReference type="STRING" id="56484.A0A1Y2FC39"/>
<evidence type="ECO:0000313" key="17">
    <source>
        <dbReference type="Proteomes" id="UP000193685"/>
    </source>
</evidence>
<comment type="caution">
    <text evidence="16">The sequence shown here is derived from an EMBL/GenBank/DDBJ whole genome shotgun (WGS) entry which is preliminary data.</text>
</comment>
<accession>A0A1Y2FC39</accession>
<keyword evidence="6" id="KW-0479">Metal-binding</keyword>
<dbReference type="Gene3D" id="3.30.40.10">
    <property type="entry name" value="Zinc/RING finger domain, C3HC4 (zinc finger)"/>
    <property type="match status" value="1"/>
</dbReference>
<dbReference type="GO" id="GO:0006511">
    <property type="term" value="P:ubiquitin-dependent protein catabolic process"/>
    <property type="evidence" value="ECO:0007669"/>
    <property type="project" value="TreeGrafter"/>
</dbReference>
<feature type="transmembrane region" description="Helical" evidence="14">
    <location>
        <begin position="34"/>
        <end position="59"/>
    </location>
</feature>
<dbReference type="InterPro" id="IPR001841">
    <property type="entry name" value="Znf_RING"/>
</dbReference>
<dbReference type="SMART" id="SM00744">
    <property type="entry name" value="RINGv"/>
    <property type="match status" value="1"/>
</dbReference>
<dbReference type="OMA" id="TKYKQWK"/>
<dbReference type="GO" id="GO:0061630">
    <property type="term" value="F:ubiquitin protein ligase activity"/>
    <property type="evidence" value="ECO:0007669"/>
    <property type="project" value="UniProtKB-EC"/>
</dbReference>
<evidence type="ECO:0000256" key="2">
    <source>
        <dbReference type="ARBA" id="ARBA00004141"/>
    </source>
</evidence>
<evidence type="ECO:0000256" key="9">
    <source>
        <dbReference type="ARBA" id="ARBA00022833"/>
    </source>
</evidence>
<dbReference type="Pfam" id="PF13639">
    <property type="entry name" value="zf-RING_2"/>
    <property type="match status" value="1"/>
</dbReference>
<keyword evidence="11 14" id="KW-0472">Membrane</keyword>
<evidence type="ECO:0000313" key="16">
    <source>
        <dbReference type="EMBL" id="ORY80425.1"/>
    </source>
</evidence>
<dbReference type="SUPFAM" id="SSF57850">
    <property type="entry name" value="RING/U-box"/>
    <property type="match status" value="1"/>
</dbReference>
<dbReference type="PANTHER" id="PTHR45977:SF4">
    <property type="entry name" value="RING-TYPE DOMAIN-CONTAINING PROTEIN"/>
    <property type="match status" value="1"/>
</dbReference>
<organism evidence="16 17">
    <name type="scientific">Protomyces lactucae-debilis</name>
    <dbReference type="NCBI Taxonomy" id="2754530"/>
    <lineage>
        <taxon>Eukaryota</taxon>
        <taxon>Fungi</taxon>
        <taxon>Dikarya</taxon>
        <taxon>Ascomycota</taxon>
        <taxon>Taphrinomycotina</taxon>
        <taxon>Taphrinomycetes</taxon>
        <taxon>Taphrinales</taxon>
        <taxon>Protomycetaceae</taxon>
        <taxon>Protomyces</taxon>
    </lineage>
</organism>
<feature type="region of interest" description="Disordered" evidence="13">
    <location>
        <begin position="353"/>
        <end position="421"/>
    </location>
</feature>
<dbReference type="RefSeq" id="XP_040724313.1">
    <property type="nucleotide sequence ID" value="XM_040869614.1"/>
</dbReference>
<evidence type="ECO:0000256" key="11">
    <source>
        <dbReference type="ARBA" id="ARBA00023136"/>
    </source>
</evidence>
<dbReference type="InterPro" id="IPR013083">
    <property type="entry name" value="Znf_RING/FYVE/PHD"/>
</dbReference>
<keyword evidence="17" id="KW-1185">Reference proteome</keyword>
<feature type="domain" description="RING-type" evidence="15">
    <location>
        <begin position="270"/>
        <end position="312"/>
    </location>
</feature>
<evidence type="ECO:0000256" key="12">
    <source>
        <dbReference type="PROSITE-ProRule" id="PRU00175"/>
    </source>
</evidence>
<comment type="catalytic activity">
    <reaction evidence="1">
        <text>S-ubiquitinyl-[E2 ubiquitin-conjugating enzyme]-L-cysteine + [acceptor protein]-L-lysine = [E2 ubiquitin-conjugating enzyme]-L-cysteine + N(6)-ubiquitinyl-[acceptor protein]-L-lysine.</text>
        <dbReference type="EC" id="2.3.2.27"/>
    </reaction>
</comment>
<evidence type="ECO:0000256" key="6">
    <source>
        <dbReference type="ARBA" id="ARBA00022723"/>
    </source>
</evidence>
<protein>
    <recommendedName>
        <fullName evidence="3">RING-type E3 ubiquitin transferase</fullName>
        <ecNumber evidence="3">2.3.2.27</ecNumber>
    </recommendedName>
</protein>
<dbReference type="CDD" id="cd16473">
    <property type="entry name" value="RING-H2_RNF103"/>
    <property type="match status" value="1"/>
</dbReference>
<keyword evidence="9" id="KW-0862">Zinc</keyword>
<evidence type="ECO:0000256" key="1">
    <source>
        <dbReference type="ARBA" id="ARBA00000900"/>
    </source>
</evidence>
<dbReference type="OrthoDB" id="8062037at2759"/>
<evidence type="ECO:0000259" key="15">
    <source>
        <dbReference type="PROSITE" id="PS50089"/>
    </source>
</evidence>
<evidence type="ECO:0000256" key="10">
    <source>
        <dbReference type="ARBA" id="ARBA00022989"/>
    </source>
</evidence>
<keyword evidence="5 14" id="KW-0812">Transmembrane</keyword>
<dbReference type="GO" id="GO:0008270">
    <property type="term" value="F:zinc ion binding"/>
    <property type="evidence" value="ECO:0007669"/>
    <property type="project" value="UniProtKB-KW"/>
</dbReference>
<evidence type="ECO:0000256" key="4">
    <source>
        <dbReference type="ARBA" id="ARBA00022679"/>
    </source>
</evidence>
<dbReference type="GO" id="GO:0016020">
    <property type="term" value="C:membrane"/>
    <property type="evidence" value="ECO:0007669"/>
    <property type="project" value="UniProtKB-SubCell"/>
</dbReference>
<comment type="subcellular location">
    <subcellularLocation>
        <location evidence="2">Membrane</location>
        <topology evidence="2">Multi-pass membrane protein</topology>
    </subcellularLocation>
</comment>
<feature type="compositionally biased region" description="Low complexity" evidence="13">
    <location>
        <begin position="9"/>
        <end position="28"/>
    </location>
</feature>
<keyword evidence="8" id="KW-0833">Ubl conjugation pathway</keyword>
<keyword evidence="10 14" id="KW-1133">Transmembrane helix</keyword>
<reference evidence="16 17" key="1">
    <citation type="submission" date="2016-07" db="EMBL/GenBank/DDBJ databases">
        <title>Pervasive Adenine N6-methylation of Active Genes in Fungi.</title>
        <authorList>
            <consortium name="DOE Joint Genome Institute"/>
            <person name="Mondo S.J."/>
            <person name="Dannebaum R.O."/>
            <person name="Kuo R.C."/>
            <person name="Labutti K."/>
            <person name="Haridas S."/>
            <person name="Kuo A."/>
            <person name="Salamov A."/>
            <person name="Ahrendt S.R."/>
            <person name="Lipzen A."/>
            <person name="Sullivan W."/>
            <person name="Andreopoulos W.B."/>
            <person name="Clum A."/>
            <person name="Lindquist E."/>
            <person name="Daum C."/>
            <person name="Ramamoorthy G.K."/>
            <person name="Gryganskyi A."/>
            <person name="Culley D."/>
            <person name="Magnuson J.K."/>
            <person name="James T.Y."/>
            <person name="O'Malley M.A."/>
            <person name="Stajich J.E."/>
            <person name="Spatafora J.W."/>
            <person name="Visel A."/>
            <person name="Grigoriev I.V."/>
        </authorList>
    </citation>
    <scope>NUCLEOTIDE SEQUENCE [LARGE SCALE GENOMIC DNA]</scope>
    <source>
        <strain evidence="16 17">12-1054</strain>
    </source>
</reference>
<dbReference type="EC" id="2.3.2.27" evidence="3"/>
<evidence type="ECO:0000256" key="5">
    <source>
        <dbReference type="ARBA" id="ARBA00022692"/>
    </source>
</evidence>
<dbReference type="AlphaFoldDB" id="A0A1Y2FC39"/>
<dbReference type="SMART" id="SM00184">
    <property type="entry name" value="RING"/>
    <property type="match status" value="1"/>
</dbReference>
<dbReference type="GO" id="GO:0016567">
    <property type="term" value="P:protein ubiquitination"/>
    <property type="evidence" value="ECO:0007669"/>
    <property type="project" value="TreeGrafter"/>
</dbReference>
<evidence type="ECO:0000256" key="3">
    <source>
        <dbReference type="ARBA" id="ARBA00012483"/>
    </source>
</evidence>
<evidence type="ECO:0000256" key="7">
    <source>
        <dbReference type="ARBA" id="ARBA00022771"/>
    </source>
</evidence>
<dbReference type="PANTHER" id="PTHR45977">
    <property type="entry name" value="TARGET OF ERK KINASE MPK-1"/>
    <property type="match status" value="1"/>
</dbReference>
<feature type="region of interest" description="Disordered" evidence="13">
    <location>
        <begin position="1"/>
        <end position="28"/>
    </location>
</feature>
<dbReference type="GeneID" id="63786213"/>
<dbReference type="InterPro" id="IPR011016">
    <property type="entry name" value="Znf_RING-CH"/>
</dbReference>
<evidence type="ECO:0000256" key="13">
    <source>
        <dbReference type="SAM" id="MobiDB-lite"/>
    </source>
</evidence>
<evidence type="ECO:0000256" key="8">
    <source>
        <dbReference type="ARBA" id="ARBA00022786"/>
    </source>
</evidence>
<sequence length="421" mass="44939">MSLATSTVTPSMQPTASPTPTQSTRSNNNSQSPLLFFVALGFGVLFTNLWIIIGVKYCFRYQSARRRGITMSQMNAEIAAASAQQRSGRRRKEKKLMTMEEVNAQFPLQSYKAWRASREKAGLSTEGGMQAVDAETAQVVRQEMQEEKATLTTEEVAPDAGAGELATGVVEQDLEAQQQARRKSLARGETYAGDTIYEVGSSQQARAIMTGKSDKTEESVDIAGEADIADAASSTPATIAGAGAAGPSSTHAPSAAAGIAAADIVSGDTCAICIDTLEDDDDIRGLTCGHAFHAACVDQWLTTRRAICPLCKKDFWVRKLPVAGEDAAMEDAQSHAGVLGMLHSLSTFRMPRWRSTAATSDPTAARSGGSRRRRQGDLEQGSEMTHLQSRPRSRDVTHETAAGGGRGFDPSHLASVHAAQR</sequence>
<dbReference type="EMBL" id="MCFI01000013">
    <property type="protein sequence ID" value="ORY80425.1"/>
    <property type="molecule type" value="Genomic_DNA"/>
</dbReference>
<keyword evidence="7 12" id="KW-0863">Zinc-finger</keyword>
<keyword evidence="4" id="KW-0808">Transferase</keyword>
<gene>
    <name evidence="16" type="ORF">BCR37DRAFT_381100</name>
</gene>
<dbReference type="Proteomes" id="UP000193685">
    <property type="component" value="Unassembled WGS sequence"/>
</dbReference>
<dbReference type="PROSITE" id="PS50089">
    <property type="entry name" value="ZF_RING_2"/>
    <property type="match status" value="1"/>
</dbReference>